<dbReference type="PIRSF" id="PIRSF500125">
    <property type="entry name" value="4_HPA_large"/>
    <property type="match status" value="1"/>
</dbReference>
<dbReference type="Pfam" id="PF11794">
    <property type="entry name" value="HpaB_N"/>
    <property type="match status" value="1"/>
</dbReference>
<reference evidence="7" key="1">
    <citation type="journal article" date="2022" name="Int. J. Syst. Evol. Microbiol.">
        <title>Pseudomonas aegrilactucae sp. nov. and Pseudomonas morbosilactucae sp. nov., pathogens causing bacterial rot of lettuce in Japan.</title>
        <authorList>
            <person name="Sawada H."/>
            <person name="Fujikawa T."/>
            <person name="Satou M."/>
        </authorList>
    </citation>
    <scope>NUCLEOTIDE SEQUENCE</scope>
    <source>
        <strain evidence="7">0166_1</strain>
    </source>
</reference>
<feature type="binding site" evidence="4">
    <location>
        <position position="194"/>
    </location>
    <ligand>
        <name>FAD</name>
        <dbReference type="ChEBI" id="CHEBI:57692"/>
    </ligand>
</feature>
<proteinExistence type="predicted"/>
<gene>
    <name evidence="7" type="primary">hpaB_2</name>
    <name evidence="7" type="ORF">DSM104329_01881</name>
</gene>
<dbReference type="PIRSF" id="PIRSF000331">
    <property type="entry name" value="HpaA_HpaB"/>
    <property type="match status" value="1"/>
</dbReference>
<dbReference type="SUPFAM" id="SSF56645">
    <property type="entry name" value="Acyl-CoA dehydrogenase NM domain-like"/>
    <property type="match status" value="1"/>
</dbReference>
<feature type="domain" description="HpaB/PvcC/4-BUDH C-terminal" evidence="5">
    <location>
        <begin position="285"/>
        <end position="481"/>
    </location>
</feature>
<evidence type="ECO:0000259" key="5">
    <source>
        <dbReference type="Pfam" id="PF03241"/>
    </source>
</evidence>
<dbReference type="AlphaFoldDB" id="A0A9E7BZN0"/>
<keyword evidence="3 7" id="KW-0560">Oxidoreductase</keyword>
<dbReference type="InterPro" id="IPR024677">
    <property type="entry name" value="HpaB/PvcC"/>
</dbReference>
<dbReference type="InterPro" id="IPR046373">
    <property type="entry name" value="Acyl-CoA_Oxase/DH_mid-dom_sf"/>
</dbReference>
<dbReference type="InterPro" id="IPR024674">
    <property type="entry name" value="HpaB/PvcC/4-BUDH_N"/>
</dbReference>
<evidence type="ECO:0000313" key="8">
    <source>
        <dbReference type="Proteomes" id="UP001162834"/>
    </source>
</evidence>
<dbReference type="KEGG" id="sbae:DSM104329_01881"/>
<keyword evidence="2 4" id="KW-0274">FAD</keyword>
<dbReference type="SUPFAM" id="SSF47203">
    <property type="entry name" value="Acyl-CoA dehydrogenase C-terminal domain-like"/>
    <property type="match status" value="1"/>
</dbReference>
<dbReference type="InterPro" id="IPR024719">
    <property type="entry name" value="HpaB/PvcC/4-BUDH_C"/>
</dbReference>
<evidence type="ECO:0000256" key="4">
    <source>
        <dbReference type="PIRSR" id="PIRSR000331-2"/>
    </source>
</evidence>
<evidence type="ECO:0000256" key="1">
    <source>
        <dbReference type="ARBA" id="ARBA00022630"/>
    </source>
</evidence>
<organism evidence="7 8">
    <name type="scientific">Capillimicrobium parvum</name>
    <dbReference type="NCBI Taxonomy" id="2884022"/>
    <lineage>
        <taxon>Bacteria</taxon>
        <taxon>Bacillati</taxon>
        <taxon>Actinomycetota</taxon>
        <taxon>Thermoleophilia</taxon>
        <taxon>Solirubrobacterales</taxon>
        <taxon>Capillimicrobiaceae</taxon>
        <taxon>Capillimicrobium</taxon>
    </lineage>
</organism>
<evidence type="ECO:0000256" key="2">
    <source>
        <dbReference type="ARBA" id="ARBA00022827"/>
    </source>
</evidence>
<dbReference type="Pfam" id="PF03241">
    <property type="entry name" value="HpaB"/>
    <property type="match status" value="1"/>
</dbReference>
<dbReference type="InterPro" id="IPR009100">
    <property type="entry name" value="AcylCoA_DH/oxidase_NM_dom_sf"/>
</dbReference>
<name>A0A9E7BZN0_9ACTN</name>
<dbReference type="GO" id="GO:0016627">
    <property type="term" value="F:oxidoreductase activity, acting on the CH-CH group of donors"/>
    <property type="evidence" value="ECO:0007669"/>
    <property type="project" value="InterPro"/>
</dbReference>
<evidence type="ECO:0000259" key="6">
    <source>
        <dbReference type="Pfam" id="PF11794"/>
    </source>
</evidence>
<feature type="domain" description="HpaB/PvcC/4-BUDH N-terminal" evidence="6">
    <location>
        <begin position="15"/>
        <end position="278"/>
    </location>
</feature>
<feature type="binding site" evidence="4">
    <location>
        <begin position="153"/>
        <end position="155"/>
    </location>
    <ligand>
        <name>FAD</name>
        <dbReference type="ChEBI" id="CHEBI:57692"/>
    </ligand>
</feature>
<dbReference type="InterPro" id="IPR004925">
    <property type="entry name" value="HpaB/PvcC/4-BUDH"/>
</dbReference>
<dbReference type="PANTHER" id="PTHR36117:SF3">
    <property type="entry name" value="4-HYDROXYPHENYLACETATE 3-MONOOXYGENASE-RELATED"/>
    <property type="match status" value="1"/>
</dbReference>
<dbReference type="GO" id="GO:0052881">
    <property type="term" value="F:4-hydroxyphenylacetate 3-monooxygenase activity"/>
    <property type="evidence" value="ECO:0007669"/>
    <property type="project" value="UniProtKB-EC"/>
</dbReference>
<dbReference type="Gene3D" id="2.40.110.10">
    <property type="entry name" value="Butyryl-CoA Dehydrogenase, subunit A, domain 2"/>
    <property type="match status" value="1"/>
</dbReference>
<protein>
    <submittedName>
        <fullName evidence="7">4-hydroxyphenylacetate 3-monooxygenase oxygenase component</fullName>
        <ecNumber evidence="7">1.14.14.9</ecNumber>
    </submittedName>
</protein>
<dbReference type="EMBL" id="CP087164">
    <property type="protein sequence ID" value="UGS35491.1"/>
    <property type="molecule type" value="Genomic_DNA"/>
</dbReference>
<sequence>MATTTTEVRSGQLYTGDEYLASLRDARQVYLDGERVEDVTTHPAFATSARTIAGLYDALHDPQHRDTLVGEDRNGIVTHEFFKPAYSVEDLRRGAKAVELWSRMSYGWMGRTPDYKAAFMATLGADPSFYAPFEASGEKWYRDYATKGLFLNHVLINPPIDRGKAVHEVADVYVHKVGETDEGIIVSGAKMLATGSALTHATFVAQNAQAVMEKGRSEDYALVFIAPMDTPGKKLLCRTSYEKASTSPWNYPLSSRFDENDAVVIFDNALIPWENVLVCGDVERAQSFFQASGFVNRYTLQSTTRLGVKLDFMCGLLAKGLEANGTDGFRGPQTMLGEVVAWRTMIWAIVTALINETQEGPGGTVMPSQENAAIARIFGTMAWPKIKQTFLQILGGSPLVVPSGPGDLTSEEIGPLVERFYRGSTGDAHDRVKLFKLIWDAIGSEFGGRHELYEMNYCGNHEQVRLDMLSWAGRDGLMAKFTGMVEDCMSDYDLDGFTAAPWANA</sequence>
<dbReference type="Proteomes" id="UP001162834">
    <property type="component" value="Chromosome"/>
</dbReference>
<keyword evidence="8" id="KW-1185">Reference proteome</keyword>
<dbReference type="InterPro" id="IPR036250">
    <property type="entry name" value="AcylCo_DH-like_C"/>
</dbReference>
<dbReference type="RefSeq" id="WP_259315177.1">
    <property type="nucleotide sequence ID" value="NZ_CP087164.1"/>
</dbReference>
<dbReference type="EC" id="1.14.14.9" evidence="7"/>
<keyword evidence="1" id="KW-0285">Flavoprotein</keyword>
<dbReference type="PANTHER" id="PTHR36117">
    <property type="entry name" value="4-HYDROXYPHENYLACETATE 3-MONOOXYGENASE-RELATED"/>
    <property type="match status" value="1"/>
</dbReference>
<evidence type="ECO:0000256" key="3">
    <source>
        <dbReference type="ARBA" id="ARBA00023002"/>
    </source>
</evidence>
<dbReference type="Gene3D" id="1.10.3140.10">
    <property type="entry name" value="4-hydroxybutyryl-coa dehydratase, domain 1"/>
    <property type="match status" value="1"/>
</dbReference>
<evidence type="ECO:0000313" key="7">
    <source>
        <dbReference type="EMBL" id="UGS35491.1"/>
    </source>
</evidence>
<dbReference type="Gene3D" id="1.20.140.10">
    <property type="entry name" value="Butyryl-CoA Dehydrogenase, subunit A, domain 3"/>
    <property type="match status" value="1"/>
</dbReference>
<accession>A0A9E7BZN0</accession>